<dbReference type="EMBL" id="RHWT01000019">
    <property type="protein sequence ID" value="RSB29789.1"/>
    <property type="molecule type" value="Genomic_DNA"/>
</dbReference>
<keyword evidence="1" id="KW-0732">Signal</keyword>
<feature type="signal peptide" evidence="1">
    <location>
        <begin position="1"/>
        <end position="23"/>
    </location>
</feature>
<dbReference type="SUPFAM" id="SSF52833">
    <property type="entry name" value="Thioredoxin-like"/>
    <property type="match status" value="1"/>
</dbReference>
<dbReference type="Pfam" id="PF13098">
    <property type="entry name" value="Thioredoxin_2"/>
    <property type="match status" value="1"/>
</dbReference>
<dbReference type="RefSeq" id="WP_046889572.1">
    <property type="nucleotide sequence ID" value="NZ_JAXAAV010000003.1"/>
</dbReference>
<dbReference type="InterPro" id="IPR051470">
    <property type="entry name" value="Thiol:disulfide_interchange"/>
</dbReference>
<protein>
    <submittedName>
        <fullName evidence="3">Thioredoxin-like domain protein</fullName>
    </submittedName>
</protein>
<dbReference type="Proteomes" id="UP000275321">
    <property type="component" value="Unassembled WGS sequence"/>
</dbReference>
<sequence length="177" mass="19462">MKTGFMSSLLALLVLGAANSSFALTPEKSVKEIADHLEELKPITWVAPAEKYHLVVFIDNQCSYCSDVVKHVQHYTDAGLTMSFLTVAPASIRDSVIEDMARVWCSGLPRESLRMAMEGFLPDNDSTPACQHTIVQQSELAHRVGIEVTPVMVVMQPTPVVFTGNVKPEYILNTLGK</sequence>
<dbReference type="PANTHER" id="PTHR35272:SF3">
    <property type="entry name" value="THIOL:DISULFIDE INTERCHANGE PROTEIN DSBC"/>
    <property type="match status" value="1"/>
</dbReference>
<dbReference type="PANTHER" id="PTHR35272">
    <property type="entry name" value="THIOL:DISULFIDE INTERCHANGE PROTEIN DSBC-RELATED"/>
    <property type="match status" value="1"/>
</dbReference>
<gene>
    <name evidence="3" type="ORF">EGK68_14685</name>
</gene>
<dbReference type="InterPro" id="IPR012336">
    <property type="entry name" value="Thioredoxin-like_fold"/>
</dbReference>
<dbReference type="AlphaFoldDB" id="A0A3R9APV5"/>
<dbReference type="Gene3D" id="3.40.30.10">
    <property type="entry name" value="Glutaredoxin"/>
    <property type="match status" value="1"/>
</dbReference>
<evidence type="ECO:0000256" key="1">
    <source>
        <dbReference type="SAM" id="SignalP"/>
    </source>
</evidence>
<evidence type="ECO:0000259" key="2">
    <source>
        <dbReference type="Pfam" id="PF13098"/>
    </source>
</evidence>
<proteinExistence type="predicted"/>
<accession>A0A3R9APV5</accession>
<comment type="caution">
    <text evidence="3">The sequence shown here is derived from an EMBL/GenBank/DDBJ whole genome shotgun (WGS) entry which is preliminary data.</text>
</comment>
<organism evidence="3 4">
    <name type="scientific">Enterobacter cloacae</name>
    <dbReference type="NCBI Taxonomy" id="550"/>
    <lineage>
        <taxon>Bacteria</taxon>
        <taxon>Pseudomonadati</taxon>
        <taxon>Pseudomonadota</taxon>
        <taxon>Gammaproteobacteria</taxon>
        <taxon>Enterobacterales</taxon>
        <taxon>Enterobacteriaceae</taxon>
        <taxon>Enterobacter</taxon>
        <taxon>Enterobacter cloacae complex</taxon>
    </lineage>
</organism>
<dbReference type="InterPro" id="IPR036249">
    <property type="entry name" value="Thioredoxin-like_sf"/>
</dbReference>
<evidence type="ECO:0000313" key="3">
    <source>
        <dbReference type="EMBL" id="RSB29789.1"/>
    </source>
</evidence>
<feature type="domain" description="Thioredoxin-like fold" evidence="2">
    <location>
        <begin position="47"/>
        <end position="173"/>
    </location>
</feature>
<feature type="chain" id="PRO_5018742739" evidence="1">
    <location>
        <begin position="24"/>
        <end position="177"/>
    </location>
</feature>
<evidence type="ECO:0000313" key="4">
    <source>
        <dbReference type="Proteomes" id="UP000275321"/>
    </source>
</evidence>
<reference evidence="3 4" key="1">
    <citation type="submission" date="2018-10" db="EMBL/GenBank/DDBJ databases">
        <title>Transmission dynamics of multidrug resistant bacteria on intensive care unit surfaces.</title>
        <authorList>
            <person name="D'Souza A.W."/>
            <person name="Potter R.F."/>
            <person name="Wallace M."/>
            <person name="Shupe A."/>
            <person name="Patel S."/>
            <person name="Sun S."/>
            <person name="Gul D."/>
            <person name="Kwon J.H."/>
            <person name="Andleeb S."/>
            <person name="Burnham C.-A.D."/>
            <person name="Dantas G."/>
        </authorList>
    </citation>
    <scope>NUCLEOTIDE SEQUENCE [LARGE SCALE GENOMIC DNA]</scope>
    <source>
        <strain evidence="3 4">EC_073</strain>
    </source>
</reference>
<name>A0A3R9APV5_ENTCL</name>